<evidence type="ECO:0000313" key="1">
    <source>
        <dbReference type="EMBL" id="MBB3808619.1"/>
    </source>
</evidence>
<gene>
    <name evidence="1" type="ORF">FHS81_000673</name>
</gene>
<dbReference type="Pfam" id="PF10962">
    <property type="entry name" value="DUF2764"/>
    <property type="match status" value="1"/>
</dbReference>
<proteinExistence type="predicted"/>
<dbReference type="AlphaFoldDB" id="A0A7W5Z270"/>
<accession>A0A7W5Z270</accession>
<comment type="caution">
    <text evidence="1">The sequence shown here is derived from an EMBL/GenBank/DDBJ whole genome shotgun (WGS) entry which is preliminary data.</text>
</comment>
<dbReference type="Proteomes" id="UP000537592">
    <property type="component" value="Unassembled WGS sequence"/>
</dbReference>
<protein>
    <recommendedName>
        <fullName evidence="3">DUF2764 family protein</fullName>
    </recommendedName>
</protein>
<dbReference type="RefSeq" id="WP_183750591.1">
    <property type="nucleotide sequence ID" value="NZ_JACICC010000001.1"/>
</dbReference>
<name>A0A7W5Z270_9HYPH</name>
<sequence>MSGKDSYILLVSSLPDLGGFLEAHVPPISRSQIEERLGMLSSEDRAELEAMVDVLSWEHLRIGDDDATVLARANKVMASLSSETLRHLFRDRLEIRTVITALRKRYAGEDAPAPQTPWGYGRFRETIRANWSDPAFGISRAFPWVIEARDKLESGDTAGMERIILKAVWDSIDRYADNHTFDLEAVAIYLLRWSVVDNWAHYDTAAATTRFSHLLDEALTDAIPTFEAVP</sequence>
<reference evidence="1 2" key="1">
    <citation type="submission" date="2020-08" db="EMBL/GenBank/DDBJ databases">
        <title>Genomic Encyclopedia of Type Strains, Phase IV (KMG-IV): sequencing the most valuable type-strain genomes for metagenomic binning, comparative biology and taxonomic classification.</title>
        <authorList>
            <person name="Goeker M."/>
        </authorList>
    </citation>
    <scope>NUCLEOTIDE SEQUENCE [LARGE SCALE GENOMIC DNA]</scope>
    <source>
        <strain evidence="1 2">DSM 28760</strain>
    </source>
</reference>
<dbReference type="EMBL" id="JACICC010000001">
    <property type="protein sequence ID" value="MBB3808619.1"/>
    <property type="molecule type" value="Genomic_DNA"/>
</dbReference>
<evidence type="ECO:0000313" key="2">
    <source>
        <dbReference type="Proteomes" id="UP000537592"/>
    </source>
</evidence>
<evidence type="ECO:0008006" key="3">
    <source>
        <dbReference type="Google" id="ProtNLM"/>
    </source>
</evidence>
<dbReference type="InterPro" id="IPR024492">
    <property type="entry name" value="DUF2764"/>
</dbReference>
<keyword evidence="2" id="KW-1185">Reference proteome</keyword>
<organism evidence="1 2">
    <name type="scientific">Pseudochelatococcus contaminans</name>
    <dbReference type="NCBI Taxonomy" id="1538103"/>
    <lineage>
        <taxon>Bacteria</taxon>
        <taxon>Pseudomonadati</taxon>
        <taxon>Pseudomonadota</taxon>
        <taxon>Alphaproteobacteria</taxon>
        <taxon>Hyphomicrobiales</taxon>
        <taxon>Chelatococcaceae</taxon>
        <taxon>Pseudochelatococcus</taxon>
    </lineage>
</organism>